<evidence type="ECO:0000256" key="3">
    <source>
        <dbReference type="ARBA" id="ARBA00022801"/>
    </source>
</evidence>
<dbReference type="Proteomes" id="UP000310314">
    <property type="component" value="Unassembled WGS sequence"/>
</dbReference>
<dbReference type="InterPro" id="IPR002933">
    <property type="entry name" value="Peptidase_M20"/>
</dbReference>
<dbReference type="Gene3D" id="3.30.70.360">
    <property type="match status" value="1"/>
</dbReference>
<protein>
    <submittedName>
        <fullName evidence="5">M20/M25/M40 family metallo-hydrolase</fullName>
    </submittedName>
</protein>
<name>A0A5S3PGM2_9FLAO</name>
<gene>
    <name evidence="5" type="ORF">FEE95_19500</name>
</gene>
<dbReference type="AlphaFoldDB" id="A0A5S3PGM2"/>
<evidence type="ECO:0000256" key="2">
    <source>
        <dbReference type="ARBA" id="ARBA00022723"/>
    </source>
</evidence>
<evidence type="ECO:0000256" key="1">
    <source>
        <dbReference type="ARBA" id="ARBA00022670"/>
    </source>
</evidence>
<dbReference type="OrthoDB" id="9761532at2"/>
<dbReference type="SUPFAM" id="SSF53187">
    <property type="entry name" value="Zn-dependent exopeptidases"/>
    <property type="match status" value="1"/>
</dbReference>
<organism evidence="5 6">
    <name type="scientific">Maribacter algarum</name>
    <name type="common">ex Zhang et al. 2020</name>
    <dbReference type="NCBI Taxonomy" id="2578118"/>
    <lineage>
        <taxon>Bacteria</taxon>
        <taxon>Pseudomonadati</taxon>
        <taxon>Bacteroidota</taxon>
        <taxon>Flavobacteriia</taxon>
        <taxon>Flavobacteriales</taxon>
        <taxon>Flavobacteriaceae</taxon>
        <taxon>Maribacter</taxon>
    </lineage>
</organism>
<dbReference type="GO" id="GO:0008233">
    <property type="term" value="F:peptidase activity"/>
    <property type="evidence" value="ECO:0007669"/>
    <property type="project" value="UniProtKB-KW"/>
</dbReference>
<accession>A0A5S3PGM2</accession>
<evidence type="ECO:0000259" key="4">
    <source>
        <dbReference type="Pfam" id="PF07687"/>
    </source>
</evidence>
<keyword evidence="2" id="KW-0479">Metal-binding</keyword>
<dbReference type="InterPro" id="IPR051458">
    <property type="entry name" value="Cyt/Met_Dipeptidase"/>
</dbReference>
<dbReference type="Pfam" id="PF01546">
    <property type="entry name" value="Peptidase_M20"/>
    <property type="match status" value="1"/>
</dbReference>
<reference evidence="5 6" key="1">
    <citation type="submission" date="2019-05" db="EMBL/GenBank/DDBJ databases">
        <authorList>
            <person name="Zhang J.-Y."/>
            <person name="Feg X."/>
            <person name="Du Z.-J."/>
        </authorList>
    </citation>
    <scope>NUCLEOTIDE SEQUENCE [LARGE SCALE GENOMIC DNA]</scope>
    <source>
        <strain evidence="5 6">RZ26</strain>
    </source>
</reference>
<sequence length="523" mass="59178">MRFSTKSVSFSSLLSKKSFPFYAIIFSLFFSQYSSAQKLSQKKINIAAEEKFPTAIFDLMSFLKLQNDGHFENEIEQNFSWCDSVFSNLKFERRVIKTEGAPLLLAEKKVNKNLKTILFYLQIDGQPVDSSKWNQQNPFLPVLKEKDDDKNWKIIDSQLLQKEYNPDWRIFARSASDSKGPAMSLISALQILQAKKINPAFNIKVIMDFQEEMGSPSLPKAVIANRQLLNADMLFIMDGTRHLSNLPTLTFGARGIATATLKVFGPRYHLHSGQYGNFAPNPVFETSRLLSSLKDENGRVALKGFYEGIELSGKEKTLLNDVPENLDSIKQRLGIARQDNVGETYQEALQYPSLNIRGLNAAWVGDEVRTIIPSEVITEIDMRLVPESDGEKLMQSLKQHIKDQGYHLVDSIPSEKERKTYPKLASFKYRLGSKPFRTDMDSQIGKYLEKAMQKVFGENYIKMRTTGGSQPIAPFIATLSIPAVSIRIPNPDNNIHSPNENLRIGNFLEGIITCLAILDEPIE</sequence>
<keyword evidence="3 5" id="KW-0378">Hydrolase</keyword>
<dbReference type="EMBL" id="VATY01000005">
    <property type="protein sequence ID" value="TMM53255.1"/>
    <property type="molecule type" value="Genomic_DNA"/>
</dbReference>
<dbReference type="RefSeq" id="WP_138659715.1">
    <property type="nucleotide sequence ID" value="NZ_VATY01000005.1"/>
</dbReference>
<dbReference type="Gene3D" id="3.40.630.10">
    <property type="entry name" value="Zn peptidases"/>
    <property type="match status" value="1"/>
</dbReference>
<dbReference type="PANTHER" id="PTHR43270:SF8">
    <property type="entry name" value="DI- AND TRIPEPTIDASE DUG2-RELATED"/>
    <property type="match status" value="1"/>
</dbReference>
<proteinExistence type="predicted"/>
<dbReference type="Pfam" id="PF07687">
    <property type="entry name" value="M20_dimer"/>
    <property type="match status" value="1"/>
</dbReference>
<evidence type="ECO:0000313" key="5">
    <source>
        <dbReference type="EMBL" id="TMM53255.1"/>
    </source>
</evidence>
<comment type="caution">
    <text evidence="5">The sequence shown here is derived from an EMBL/GenBank/DDBJ whole genome shotgun (WGS) entry which is preliminary data.</text>
</comment>
<dbReference type="GO" id="GO:0006508">
    <property type="term" value="P:proteolysis"/>
    <property type="evidence" value="ECO:0007669"/>
    <property type="project" value="UniProtKB-KW"/>
</dbReference>
<keyword evidence="1" id="KW-0645">Protease</keyword>
<dbReference type="PANTHER" id="PTHR43270">
    <property type="entry name" value="BETA-ALA-HIS DIPEPTIDASE"/>
    <property type="match status" value="1"/>
</dbReference>
<dbReference type="InterPro" id="IPR011650">
    <property type="entry name" value="Peptidase_M20_dimer"/>
</dbReference>
<dbReference type="GO" id="GO:0046872">
    <property type="term" value="F:metal ion binding"/>
    <property type="evidence" value="ECO:0007669"/>
    <property type="project" value="UniProtKB-KW"/>
</dbReference>
<feature type="domain" description="Peptidase M20 dimerisation" evidence="4">
    <location>
        <begin position="252"/>
        <end position="405"/>
    </location>
</feature>
<keyword evidence="6" id="KW-1185">Reference proteome</keyword>
<evidence type="ECO:0000313" key="6">
    <source>
        <dbReference type="Proteomes" id="UP000310314"/>
    </source>
</evidence>